<protein>
    <submittedName>
        <fullName evidence="2">Alpha/beta fold hydrolase</fullName>
    </submittedName>
</protein>
<evidence type="ECO:0000313" key="2">
    <source>
        <dbReference type="EMBL" id="MFC0581066.1"/>
    </source>
</evidence>
<comment type="caution">
    <text evidence="2">The sequence shown here is derived from an EMBL/GenBank/DDBJ whole genome shotgun (WGS) entry which is preliminary data.</text>
</comment>
<dbReference type="PANTHER" id="PTHR43798:SF33">
    <property type="entry name" value="HYDROLASE, PUTATIVE (AFU_ORTHOLOGUE AFUA_2G14860)-RELATED"/>
    <property type="match status" value="1"/>
</dbReference>
<reference evidence="2 3" key="1">
    <citation type="submission" date="2024-09" db="EMBL/GenBank/DDBJ databases">
        <authorList>
            <person name="Sun Q."/>
            <person name="Mori K."/>
        </authorList>
    </citation>
    <scope>NUCLEOTIDE SEQUENCE [LARGE SCALE GENOMIC DNA]</scope>
    <source>
        <strain evidence="2 3">NCAIM B.02604</strain>
    </source>
</reference>
<name>A0ABV6P7F5_9MICC</name>
<gene>
    <name evidence="2" type="ORF">ACFFFR_01505</name>
</gene>
<dbReference type="RefSeq" id="WP_377457605.1">
    <property type="nucleotide sequence ID" value="NZ_JBHLUB010000001.1"/>
</dbReference>
<dbReference type="EMBL" id="JBHLUB010000001">
    <property type="protein sequence ID" value="MFC0581066.1"/>
    <property type="molecule type" value="Genomic_DNA"/>
</dbReference>
<sequence length="329" mass="36323">MTSLLTRIQGIIRAPQLASTPEQLTGFPARTDNLPRWQQSQASDAIYSAQLSKGEIKYWVYPTDTDPSNRPWLLMIHGFRGDHHGLSNLVDGLGDFNLLVPDLPGFGLSPVMNQTHSVGNYAAMLRELVNQVLPQEPFYLLGHSFGSIVATKLATDLPNLAALVLVNPIAELPLSASNKVMSVLTAQYYRASSLLPRRLGYALLRSPLVVRFMTEFMVVSSDEQIRALAHEQHDRYFSGFASRQVLEEAYRASISHHCGMDAADVPVPVLLIAGALDPLGSVEAQQELAALFPRQTQLVVLPEVGHLIHYEKAPEAVEAIRRFLPVELN</sequence>
<proteinExistence type="predicted"/>
<dbReference type="Pfam" id="PF00561">
    <property type="entry name" value="Abhydrolase_1"/>
    <property type="match status" value="1"/>
</dbReference>
<dbReference type="InterPro" id="IPR000639">
    <property type="entry name" value="Epox_hydrolase-like"/>
</dbReference>
<accession>A0ABV6P7F5</accession>
<dbReference type="SUPFAM" id="SSF53474">
    <property type="entry name" value="alpha/beta-Hydrolases"/>
    <property type="match status" value="1"/>
</dbReference>
<dbReference type="PRINTS" id="PR00412">
    <property type="entry name" value="EPOXHYDRLASE"/>
</dbReference>
<keyword evidence="2" id="KW-0378">Hydrolase</keyword>
<feature type="domain" description="AB hydrolase-1" evidence="1">
    <location>
        <begin position="71"/>
        <end position="313"/>
    </location>
</feature>
<dbReference type="GO" id="GO:0016787">
    <property type="term" value="F:hydrolase activity"/>
    <property type="evidence" value="ECO:0007669"/>
    <property type="project" value="UniProtKB-KW"/>
</dbReference>
<organism evidence="2 3">
    <name type="scientific">Micrococcoides hystricis</name>
    <dbReference type="NCBI Taxonomy" id="1572761"/>
    <lineage>
        <taxon>Bacteria</taxon>
        <taxon>Bacillati</taxon>
        <taxon>Actinomycetota</taxon>
        <taxon>Actinomycetes</taxon>
        <taxon>Micrococcales</taxon>
        <taxon>Micrococcaceae</taxon>
        <taxon>Micrococcoides</taxon>
    </lineage>
</organism>
<dbReference type="InterPro" id="IPR050266">
    <property type="entry name" value="AB_hydrolase_sf"/>
</dbReference>
<keyword evidence="3" id="KW-1185">Reference proteome</keyword>
<dbReference type="InterPro" id="IPR000073">
    <property type="entry name" value="AB_hydrolase_1"/>
</dbReference>
<evidence type="ECO:0000313" key="3">
    <source>
        <dbReference type="Proteomes" id="UP001589862"/>
    </source>
</evidence>
<dbReference type="Gene3D" id="3.40.50.1820">
    <property type="entry name" value="alpha/beta hydrolase"/>
    <property type="match status" value="1"/>
</dbReference>
<dbReference type="Proteomes" id="UP001589862">
    <property type="component" value="Unassembled WGS sequence"/>
</dbReference>
<dbReference type="InterPro" id="IPR029058">
    <property type="entry name" value="AB_hydrolase_fold"/>
</dbReference>
<dbReference type="PANTHER" id="PTHR43798">
    <property type="entry name" value="MONOACYLGLYCEROL LIPASE"/>
    <property type="match status" value="1"/>
</dbReference>
<evidence type="ECO:0000259" key="1">
    <source>
        <dbReference type="Pfam" id="PF00561"/>
    </source>
</evidence>